<gene>
    <name evidence="2" type="ORF">BEP19_03615</name>
</gene>
<dbReference type="Gene3D" id="3.10.310.70">
    <property type="match status" value="1"/>
</dbReference>
<organism evidence="2 3">
    <name type="scientific">Ammoniphilus oxalaticus</name>
    <dbReference type="NCBI Taxonomy" id="66863"/>
    <lineage>
        <taxon>Bacteria</taxon>
        <taxon>Bacillati</taxon>
        <taxon>Bacillota</taxon>
        <taxon>Bacilli</taxon>
        <taxon>Bacillales</taxon>
        <taxon>Paenibacillaceae</taxon>
        <taxon>Aneurinibacillus group</taxon>
        <taxon>Ammoniphilus</taxon>
    </lineage>
</organism>
<dbReference type="Gene3D" id="2.30.40.10">
    <property type="entry name" value="Urease, subunit C, domain 1"/>
    <property type="match status" value="1"/>
</dbReference>
<sequence length="553" mass="62318">MGLLVKEGGRDRLEKRKADWVIKSQAIFTGDGSEPISGCIAIRGDRILAVGDERQMEGYLGPNTKQIDAGDRLVLPGFHDFHLHLWIGSLAHHYADLSTCYSEEATVQKIAEFAEERPDDPWVLGFGWHHINWPDQQLPTRHSLDQQISDRPVFLLNEELHSAWLNTKALEMVGIDRATKDPSFGRIERDEKGEPTGFLYETAVVLALEALDVPIEKKDELMCGFLQQAASLGITSVSDMLPLPGFEAGDPAWYAQYEARGELTARIHFLIALDGDWGRAERMREQYQSDKLQFSGLKQFVDGVPLTYTGYLLEPYTDSPGEVGATLFERETYEKWIVEADRRGFRARLHACGDGAVRLALDCFEKARKVNGPRDARHCIEHIEVIDPADLGRFADLGVIASMQPEHMTAGSVDTHAYVDRLGPERIRYTWPIGSLQKSGAQLIFSSDYPVVELNPLVGIYRAVTRRQYDGRPVDGWHPQERITLADALTYYTKAPAYGVFREHELGTLEPGKKADIIILDRNLFSAEMDELLETKVELTMMDGKVVYRREGL</sequence>
<dbReference type="Pfam" id="PF07969">
    <property type="entry name" value="Amidohydro_3"/>
    <property type="match status" value="1"/>
</dbReference>
<dbReference type="CDD" id="cd01300">
    <property type="entry name" value="YtcJ_like"/>
    <property type="match status" value="1"/>
</dbReference>
<accession>A0A419SLP1</accession>
<feature type="domain" description="Amidohydrolase 3" evidence="1">
    <location>
        <begin position="67"/>
        <end position="548"/>
    </location>
</feature>
<dbReference type="Proteomes" id="UP000284219">
    <property type="component" value="Unassembled WGS sequence"/>
</dbReference>
<dbReference type="InterPro" id="IPR013108">
    <property type="entry name" value="Amidohydro_3"/>
</dbReference>
<comment type="caution">
    <text evidence="2">The sequence shown here is derived from an EMBL/GenBank/DDBJ whole genome shotgun (WGS) entry which is preliminary data.</text>
</comment>
<dbReference type="SUPFAM" id="SSF51556">
    <property type="entry name" value="Metallo-dependent hydrolases"/>
    <property type="match status" value="1"/>
</dbReference>
<keyword evidence="3" id="KW-1185">Reference proteome</keyword>
<dbReference type="InterPro" id="IPR032466">
    <property type="entry name" value="Metal_Hydrolase"/>
</dbReference>
<dbReference type="EMBL" id="MCHY01000007">
    <property type="protein sequence ID" value="RKD24936.1"/>
    <property type="molecule type" value="Genomic_DNA"/>
</dbReference>
<dbReference type="InterPro" id="IPR033932">
    <property type="entry name" value="YtcJ-like"/>
</dbReference>
<protein>
    <submittedName>
        <fullName evidence="2">Amidohydrolase</fullName>
    </submittedName>
</protein>
<reference evidence="2 3" key="1">
    <citation type="submission" date="2016-08" db="EMBL/GenBank/DDBJ databases">
        <title>Novel Firmicute Genomes.</title>
        <authorList>
            <person name="Poppleton D.I."/>
            <person name="Gribaldo S."/>
        </authorList>
    </citation>
    <scope>NUCLEOTIDE SEQUENCE [LARGE SCALE GENOMIC DNA]</scope>
    <source>
        <strain evidence="2 3">RAOx-1</strain>
    </source>
</reference>
<evidence type="ECO:0000313" key="2">
    <source>
        <dbReference type="EMBL" id="RKD24936.1"/>
    </source>
</evidence>
<evidence type="ECO:0000313" key="3">
    <source>
        <dbReference type="Proteomes" id="UP000284219"/>
    </source>
</evidence>
<dbReference type="GO" id="GO:0016810">
    <property type="term" value="F:hydrolase activity, acting on carbon-nitrogen (but not peptide) bonds"/>
    <property type="evidence" value="ECO:0007669"/>
    <property type="project" value="InterPro"/>
</dbReference>
<dbReference type="InterPro" id="IPR011059">
    <property type="entry name" value="Metal-dep_hydrolase_composite"/>
</dbReference>
<dbReference type="SUPFAM" id="SSF51338">
    <property type="entry name" value="Composite domain of metallo-dependent hydrolases"/>
    <property type="match status" value="1"/>
</dbReference>
<evidence type="ECO:0000259" key="1">
    <source>
        <dbReference type="Pfam" id="PF07969"/>
    </source>
</evidence>
<name>A0A419SLP1_9BACL</name>
<dbReference type="PANTHER" id="PTHR22642">
    <property type="entry name" value="IMIDAZOLONEPROPIONASE"/>
    <property type="match status" value="1"/>
</dbReference>
<proteinExistence type="predicted"/>
<keyword evidence="2" id="KW-0378">Hydrolase</keyword>
<dbReference type="Gene3D" id="3.20.20.140">
    <property type="entry name" value="Metal-dependent hydrolases"/>
    <property type="match status" value="1"/>
</dbReference>
<dbReference type="PANTHER" id="PTHR22642:SF2">
    <property type="entry name" value="PROTEIN LONG AFTER FAR-RED 3"/>
    <property type="match status" value="1"/>
</dbReference>
<dbReference type="AlphaFoldDB" id="A0A419SLP1"/>